<gene>
    <name evidence="9" type="ORF">F2Y86_04635</name>
    <name evidence="10" type="ORF">F2Y87_18010</name>
</gene>
<organism evidence="9 11">
    <name type="scientific">Bacteroides cellulosilyticus</name>
    <dbReference type="NCBI Taxonomy" id="246787"/>
    <lineage>
        <taxon>Bacteria</taxon>
        <taxon>Pseudomonadati</taxon>
        <taxon>Bacteroidota</taxon>
        <taxon>Bacteroidia</taxon>
        <taxon>Bacteroidales</taxon>
        <taxon>Bacteroidaceae</taxon>
        <taxon>Bacteroides</taxon>
    </lineage>
</organism>
<dbReference type="GO" id="GO:0009279">
    <property type="term" value="C:cell outer membrane"/>
    <property type="evidence" value="ECO:0007669"/>
    <property type="project" value="UniProtKB-SubCell"/>
</dbReference>
<keyword evidence="3 6" id="KW-0732">Signal</keyword>
<comment type="subcellular location">
    <subcellularLocation>
        <location evidence="1">Cell outer membrane</location>
    </subcellularLocation>
</comment>
<dbReference type="EMBL" id="VVYX01000022">
    <property type="protein sequence ID" value="KAA5416860.1"/>
    <property type="molecule type" value="Genomic_DNA"/>
</dbReference>
<dbReference type="InterPro" id="IPR011990">
    <property type="entry name" value="TPR-like_helical_dom_sf"/>
</dbReference>
<comment type="similarity">
    <text evidence="2">Belongs to the SusD family.</text>
</comment>
<evidence type="ECO:0000313" key="12">
    <source>
        <dbReference type="Proteomes" id="UP000482653"/>
    </source>
</evidence>
<evidence type="ECO:0000259" key="8">
    <source>
        <dbReference type="Pfam" id="PF14322"/>
    </source>
</evidence>
<dbReference type="InterPro" id="IPR033985">
    <property type="entry name" value="SusD-like_N"/>
</dbReference>
<proteinExistence type="inferred from homology"/>
<evidence type="ECO:0000313" key="10">
    <source>
        <dbReference type="EMBL" id="KAA5416860.1"/>
    </source>
</evidence>
<evidence type="ECO:0000256" key="1">
    <source>
        <dbReference type="ARBA" id="ARBA00004442"/>
    </source>
</evidence>
<feature type="domain" description="SusD-like N-terminal" evidence="8">
    <location>
        <begin position="102"/>
        <end position="235"/>
    </location>
</feature>
<evidence type="ECO:0000256" key="4">
    <source>
        <dbReference type="ARBA" id="ARBA00023136"/>
    </source>
</evidence>
<reference evidence="11 12" key="1">
    <citation type="journal article" date="2019" name="Nat. Med.">
        <title>A library of human gut bacterial isolates paired with longitudinal multiomics data enables mechanistic microbiome research.</title>
        <authorList>
            <person name="Poyet M."/>
            <person name="Groussin M."/>
            <person name="Gibbons S.M."/>
            <person name="Avila-Pacheco J."/>
            <person name="Jiang X."/>
            <person name="Kearney S.M."/>
            <person name="Perrotta A.R."/>
            <person name="Berdy B."/>
            <person name="Zhao S."/>
            <person name="Lieberman T.D."/>
            <person name="Swanson P.K."/>
            <person name="Smith M."/>
            <person name="Roesemann S."/>
            <person name="Alexander J.E."/>
            <person name="Rich S.A."/>
            <person name="Livny J."/>
            <person name="Vlamakis H."/>
            <person name="Clish C."/>
            <person name="Bullock K."/>
            <person name="Deik A."/>
            <person name="Scott J."/>
            <person name="Pierce K.A."/>
            <person name="Xavier R.J."/>
            <person name="Alm E.J."/>
        </authorList>
    </citation>
    <scope>NUCLEOTIDE SEQUENCE [LARGE SCALE GENOMIC DNA]</scope>
    <source>
        <strain evidence="9 11">BIOML-A7</strain>
        <strain evidence="10 12">BIOML-A8</strain>
    </source>
</reference>
<evidence type="ECO:0000256" key="5">
    <source>
        <dbReference type="ARBA" id="ARBA00023237"/>
    </source>
</evidence>
<accession>A0A5M6AFD5</accession>
<dbReference type="Pfam" id="PF14322">
    <property type="entry name" value="SusD-like_3"/>
    <property type="match status" value="1"/>
</dbReference>
<dbReference type="AlphaFoldDB" id="A0A5M6AFD5"/>
<keyword evidence="5" id="KW-0998">Cell outer membrane</keyword>
<dbReference type="SUPFAM" id="SSF48452">
    <property type="entry name" value="TPR-like"/>
    <property type="match status" value="1"/>
</dbReference>
<dbReference type="EMBL" id="VVYW01000003">
    <property type="protein sequence ID" value="KAA5410524.1"/>
    <property type="molecule type" value="Genomic_DNA"/>
</dbReference>
<sequence length="690" mass="78566">MKIGKSFKVLRNLLLASCLALPGAFTSCNFLEVDDLFDDTMKFDSIFVKYDYLVQYMWGVSDLLPDESNVFRAPFNPGPLATDEAFTNYTNKDGINYVLGNINADNISGKTMNIWPSMYQVIRKCNYILSRKHEAKMTTVQDEEVTGYTHMLRGYAYYNLIQNYGPCILVGDEIFPNNEQPEAYNRARSTYDECVDYCCEELEKAAKYLPRDIASSYFGRPSRGAAFALIARLRLQQASPLYNGGNAARITYGDWKRSVDGVNYISQTYDERRWAVAAAACKRVIDMNKYKLHTVSIDPMQPVRPLPSNVPDANFPDGAGGIDCYRSYSEMFNGETIGSKNTEFIWGRSFGDLRKHMEEVFPPNDIMGGYNGLCVTQKLVDAYYMADGKDIKNSSKEYPYNIAQGTVTDDNFSKVKESFSGYVIPIGVYGMYLNRENRFYATVGFSGRHWFVKSNTQSQYGPFNVWYHEMNTVPGSDLYAGKYSSVTNVIDYPGTGYVLTKWVHPMDALKGTGSNLVAKYYPIIRYAEILLGYAEALNHLKASYTIELPAVNGGNLSPETYNVSRDPSEIAKYFNQVRYRVGLPGLSSEDMADETNLDEIIKREYMIEFACENRRYFDVRRWGIYEQTEKAGIYGMHLGEDKYGFYQTPAPVNQVNNRNRIIDKKLILLPLPKAEVRRVQDLDQNPGWEN</sequence>
<name>A0A5M6AFD5_9BACE</name>
<evidence type="ECO:0000313" key="9">
    <source>
        <dbReference type="EMBL" id="KAA5410524.1"/>
    </source>
</evidence>
<evidence type="ECO:0000256" key="3">
    <source>
        <dbReference type="ARBA" id="ARBA00022729"/>
    </source>
</evidence>
<dbReference type="InterPro" id="IPR012944">
    <property type="entry name" value="SusD_RagB_dom"/>
</dbReference>
<evidence type="ECO:0000256" key="2">
    <source>
        <dbReference type="ARBA" id="ARBA00006275"/>
    </source>
</evidence>
<evidence type="ECO:0000256" key="6">
    <source>
        <dbReference type="SAM" id="SignalP"/>
    </source>
</evidence>
<dbReference type="Proteomes" id="UP000482653">
    <property type="component" value="Unassembled WGS sequence"/>
</dbReference>
<feature type="chain" id="PRO_5044622029" evidence="6">
    <location>
        <begin position="21"/>
        <end position="690"/>
    </location>
</feature>
<feature type="signal peptide" evidence="6">
    <location>
        <begin position="1"/>
        <end position="20"/>
    </location>
</feature>
<comment type="caution">
    <text evidence="9">The sequence shown here is derived from an EMBL/GenBank/DDBJ whole genome shotgun (WGS) entry which is preliminary data.</text>
</comment>
<protein>
    <submittedName>
        <fullName evidence="9">RagB/SusD family nutrient uptake outer membrane protein</fullName>
    </submittedName>
</protein>
<dbReference type="RefSeq" id="WP_007213392.1">
    <property type="nucleotide sequence ID" value="NZ_DAWEQE010000005.1"/>
</dbReference>
<evidence type="ECO:0000259" key="7">
    <source>
        <dbReference type="Pfam" id="PF07980"/>
    </source>
</evidence>
<dbReference type="Pfam" id="PF07980">
    <property type="entry name" value="SusD_RagB"/>
    <property type="match status" value="1"/>
</dbReference>
<dbReference type="Gene3D" id="1.25.40.390">
    <property type="match status" value="1"/>
</dbReference>
<dbReference type="Proteomes" id="UP000325055">
    <property type="component" value="Unassembled WGS sequence"/>
</dbReference>
<dbReference type="PROSITE" id="PS51257">
    <property type="entry name" value="PROKAR_LIPOPROTEIN"/>
    <property type="match status" value="1"/>
</dbReference>
<feature type="domain" description="RagB/SusD" evidence="7">
    <location>
        <begin position="363"/>
        <end position="688"/>
    </location>
</feature>
<evidence type="ECO:0000313" key="11">
    <source>
        <dbReference type="Proteomes" id="UP000325055"/>
    </source>
</evidence>
<keyword evidence="4" id="KW-0472">Membrane</keyword>